<dbReference type="InterPro" id="IPR011011">
    <property type="entry name" value="Znf_FYVE_PHD"/>
</dbReference>
<dbReference type="CDD" id="cd15760">
    <property type="entry name" value="FYVE_scVPS27p_like"/>
    <property type="match status" value="1"/>
</dbReference>
<dbReference type="InterPro" id="IPR000306">
    <property type="entry name" value="Znf_FYVE"/>
</dbReference>
<dbReference type="Proteomes" id="UP000183365">
    <property type="component" value="Unassembled WGS sequence"/>
</dbReference>
<evidence type="ECO:0000256" key="4">
    <source>
        <dbReference type="PROSITE-ProRule" id="PRU00091"/>
    </source>
</evidence>
<dbReference type="Gene3D" id="3.30.40.10">
    <property type="entry name" value="Zinc/RING finger domain, C3HC4 (zinc finger)"/>
    <property type="match status" value="1"/>
</dbReference>
<proteinExistence type="predicted"/>
<feature type="region of interest" description="Disordered" evidence="5">
    <location>
        <begin position="1"/>
        <end position="22"/>
    </location>
</feature>
<sequence length="585" mass="67045">MSVTTVSNHQDTIDNNNKLFGINNNDNISANNHVPKSFKEYHQNQKSLSSSLNLQQNSKQINYDNHQKMIFEKKAFNKPRTQSIQSVLSNISSRHALVKANEYDKNNQNTSINGPIYDLMHNPNQQVQSPAMMTTLKKVRSNIQLNNLTTMSSNNRHNSLVSQGSLENEKVLIGEAKPFGKKVNIVKDNNISKSNIHDQDDIINNDLIEWKNGSVTSMVSGNLTTFKPNRIAEDDINNADLNDSDSINDKKLTTDALKNLKFLQQHKKKNSLIRKTSMISQASTNSSIESPTRLKQSFSNLNDNQRKSVDELIEEEDEYEDNIGKDISSLSFFGKNIIMDSSIQPRKHSIIPTMNINNQQKEDNVAKKKKSQQIDIPKKPLYTPAVLRDINETKISNDILLKRALTPTPEEDLNDTNEIVENLDSNSILTNNSRLSTWSKFKNYFKNDQHYDKNNITTKSFKTEAIQPITKEHWIPDDYRDACFDCNTKFNLFERRHHCRHCGEIFCYKHLRHFLYLNSQAHFIIGATGLGKLAKVCDGCLEKYESLLSAGKVNEDEENNVVDQNNNLDQNLNVRVPEDWYWSSF</sequence>
<feature type="domain" description="FYVE-type" evidence="6">
    <location>
        <begin position="477"/>
        <end position="545"/>
    </location>
</feature>
<feature type="region of interest" description="Disordered" evidence="5">
    <location>
        <begin position="277"/>
        <end position="299"/>
    </location>
</feature>
<dbReference type="InterPro" id="IPR013083">
    <property type="entry name" value="Znf_RING/FYVE/PHD"/>
</dbReference>
<dbReference type="AlphaFoldDB" id="A0A1L0AZH7"/>
<dbReference type="Pfam" id="PF01363">
    <property type="entry name" value="FYVE"/>
    <property type="match status" value="1"/>
</dbReference>
<dbReference type="EMBL" id="FQNF01000025">
    <property type="protein sequence ID" value="SGZ39520.1"/>
    <property type="molecule type" value="Genomic_DNA"/>
</dbReference>
<evidence type="ECO:0000256" key="1">
    <source>
        <dbReference type="ARBA" id="ARBA00022723"/>
    </source>
</evidence>
<dbReference type="PANTHER" id="PTHR39490">
    <property type="entry name" value="ARRESTIN DOMAIN-CONTAINING PROTEIN D"/>
    <property type="match status" value="1"/>
</dbReference>
<dbReference type="InterPro" id="IPR017455">
    <property type="entry name" value="Znf_FYVE-rel"/>
</dbReference>
<keyword evidence="2 4" id="KW-0863">Zinc-finger</keyword>
<dbReference type="GO" id="GO:0008270">
    <property type="term" value="F:zinc ion binding"/>
    <property type="evidence" value="ECO:0007669"/>
    <property type="project" value="UniProtKB-KW"/>
</dbReference>
<accession>A0A1L0AZH7</accession>
<evidence type="ECO:0000313" key="7">
    <source>
        <dbReference type="EMBL" id="SGZ39520.1"/>
    </source>
</evidence>
<evidence type="ECO:0000256" key="3">
    <source>
        <dbReference type="ARBA" id="ARBA00022833"/>
    </source>
</evidence>
<evidence type="ECO:0000256" key="2">
    <source>
        <dbReference type="ARBA" id="ARBA00022771"/>
    </source>
</evidence>
<dbReference type="SUPFAM" id="SSF57903">
    <property type="entry name" value="FYVE/PHD zinc finger"/>
    <property type="match status" value="1"/>
</dbReference>
<evidence type="ECO:0000256" key="5">
    <source>
        <dbReference type="SAM" id="MobiDB-lite"/>
    </source>
</evidence>
<dbReference type="PROSITE" id="PS50178">
    <property type="entry name" value="ZF_FYVE"/>
    <property type="match status" value="1"/>
</dbReference>
<dbReference type="OrthoDB" id="10018316at2759"/>
<reference evidence="8" key="1">
    <citation type="submission" date="2016-11" db="EMBL/GenBank/DDBJ databases">
        <authorList>
            <person name="Guldener U."/>
        </authorList>
    </citation>
    <scope>NUCLEOTIDE SEQUENCE [LARGE SCALE GENOMIC DNA]</scope>
</reference>
<dbReference type="VEuPathDB" id="FungiDB:HGUI_01720"/>
<dbReference type="GO" id="GO:0032266">
    <property type="term" value="F:phosphatidylinositol-3-phosphate binding"/>
    <property type="evidence" value="ECO:0007669"/>
    <property type="project" value="UniProtKB-ARBA"/>
</dbReference>
<dbReference type="PANTHER" id="PTHR39490:SF8">
    <property type="entry name" value="ZINC FINGER FYVE DOMAIN-CONTAINING PROTEIN 21"/>
    <property type="match status" value="1"/>
</dbReference>
<name>A0A1L0AZH7_9ASCO</name>
<keyword evidence="3" id="KW-0862">Zinc</keyword>
<keyword evidence="1" id="KW-0479">Metal-binding</keyword>
<evidence type="ECO:0000259" key="6">
    <source>
        <dbReference type="PROSITE" id="PS50178"/>
    </source>
</evidence>
<gene>
    <name evidence="7" type="ORF">HGUI_01720</name>
</gene>
<dbReference type="InterPro" id="IPR052113">
    <property type="entry name" value="FYVE-type_Zinc_Finger"/>
</dbReference>
<dbReference type="SMART" id="SM00064">
    <property type="entry name" value="FYVE"/>
    <property type="match status" value="1"/>
</dbReference>
<organism evidence="7 8">
    <name type="scientific">Hanseniaspora guilliermondii</name>
    <dbReference type="NCBI Taxonomy" id="56406"/>
    <lineage>
        <taxon>Eukaryota</taxon>
        <taxon>Fungi</taxon>
        <taxon>Dikarya</taxon>
        <taxon>Ascomycota</taxon>
        <taxon>Saccharomycotina</taxon>
        <taxon>Saccharomycetes</taxon>
        <taxon>Saccharomycodales</taxon>
        <taxon>Saccharomycodaceae</taxon>
        <taxon>Hanseniaspora</taxon>
    </lineage>
</organism>
<feature type="compositionally biased region" description="Polar residues" evidence="5">
    <location>
        <begin position="1"/>
        <end position="18"/>
    </location>
</feature>
<keyword evidence="8" id="KW-1185">Reference proteome</keyword>
<evidence type="ECO:0000313" key="8">
    <source>
        <dbReference type="Proteomes" id="UP000183365"/>
    </source>
</evidence>
<dbReference type="GO" id="GO:0098588">
    <property type="term" value="C:bounding membrane of organelle"/>
    <property type="evidence" value="ECO:0007669"/>
    <property type="project" value="UniProtKB-ARBA"/>
</dbReference>
<protein>
    <recommendedName>
        <fullName evidence="6">FYVE-type domain-containing protein</fullName>
    </recommendedName>
</protein>